<sequence length="63" mass="7063">MREAQGLTVNARETLFHLENAHHQTDLLMSVIDISASRANTDGSRLGNTPPCHRQIFEAAYQQ</sequence>
<gene>
    <name evidence="2" type="ORF">FQK01_13655</name>
</gene>
<protein>
    <submittedName>
        <fullName evidence="2">DUF4431 domain-containing protein</fullName>
    </submittedName>
</protein>
<dbReference type="GeneID" id="300894312"/>
<evidence type="ECO:0000313" key="2">
    <source>
        <dbReference type="EMBL" id="TWQ52024.1"/>
    </source>
</evidence>
<dbReference type="InterPro" id="IPR027826">
    <property type="entry name" value="DUF4431"/>
</dbReference>
<dbReference type="Pfam" id="PF14485">
    <property type="entry name" value="DUF4431"/>
    <property type="match status" value="1"/>
</dbReference>
<name>A0ABD7S9Q9_XANVA</name>
<reference evidence="3" key="1">
    <citation type="journal article" date="2020" name="Phytopathology">
        <title>Genomic acquisitions in emerging populations of Xanthomonas vasicola pv. vasculorum infecting corn in the U.S. and Argentina.</title>
        <authorList>
            <person name="Perez-Quintero A.L."/>
        </authorList>
    </citation>
    <scope>NUCLEOTIDE SEQUENCE [LARGE SCALE GENOMIC DNA]</scope>
    <source>
        <strain evidence="3">Xvh-L</strain>
    </source>
</reference>
<evidence type="ECO:0000259" key="1">
    <source>
        <dbReference type="Pfam" id="PF14485"/>
    </source>
</evidence>
<keyword evidence="3" id="KW-1185">Reference proteome</keyword>
<evidence type="ECO:0000313" key="3">
    <source>
        <dbReference type="Proteomes" id="UP000320455"/>
    </source>
</evidence>
<comment type="caution">
    <text evidence="2">The sequence shown here is derived from an EMBL/GenBank/DDBJ whole genome shotgun (WGS) entry which is preliminary data.</text>
</comment>
<dbReference type="RefSeq" id="WP_113622297.1">
    <property type="nucleotide sequence ID" value="NZ_CP034649.1"/>
</dbReference>
<accession>A0ABD7S9Q9</accession>
<organism evidence="2 3">
    <name type="scientific">Xanthomonas vasicola</name>
    <dbReference type="NCBI Taxonomy" id="56459"/>
    <lineage>
        <taxon>Bacteria</taxon>
        <taxon>Pseudomonadati</taxon>
        <taxon>Pseudomonadota</taxon>
        <taxon>Gammaproteobacteria</taxon>
        <taxon>Lysobacterales</taxon>
        <taxon>Lysobacteraceae</taxon>
        <taxon>Xanthomonas</taxon>
    </lineage>
</organism>
<feature type="domain" description="DUF4431" evidence="1">
    <location>
        <begin position="3"/>
        <end position="34"/>
    </location>
</feature>
<dbReference type="AlphaFoldDB" id="A0ABD7S9Q9"/>
<dbReference type="EMBL" id="VOCK01000021">
    <property type="protein sequence ID" value="TWQ52024.1"/>
    <property type="molecule type" value="Genomic_DNA"/>
</dbReference>
<dbReference type="Proteomes" id="UP000320455">
    <property type="component" value="Unassembled WGS sequence"/>
</dbReference>
<proteinExistence type="predicted"/>